<name>A0AAD3THP7_NEPGR</name>
<reference evidence="2" key="1">
    <citation type="submission" date="2023-05" db="EMBL/GenBank/DDBJ databases">
        <title>Nepenthes gracilis genome sequencing.</title>
        <authorList>
            <person name="Fukushima K."/>
        </authorList>
    </citation>
    <scope>NUCLEOTIDE SEQUENCE</scope>
    <source>
        <strain evidence="2">SING2019-196</strain>
    </source>
</reference>
<feature type="signal peptide" evidence="1">
    <location>
        <begin position="1"/>
        <end position="22"/>
    </location>
</feature>
<evidence type="ECO:0000313" key="3">
    <source>
        <dbReference type="Proteomes" id="UP001279734"/>
    </source>
</evidence>
<comment type="caution">
    <text evidence="2">The sequence shown here is derived from an EMBL/GenBank/DDBJ whole genome shotgun (WGS) entry which is preliminary data.</text>
</comment>
<sequence length="86" mass="9943">MDAPIMQISLSLIFLFGGKVHCLHFPINKLRGYHCTSWNVRLFKPCLLTESSASEDFFFGSRCSATFGITWRSLQFRGHRSYIDHL</sequence>
<gene>
    <name evidence="2" type="ORF">Nepgr_031951</name>
</gene>
<organism evidence="2 3">
    <name type="scientific">Nepenthes gracilis</name>
    <name type="common">Slender pitcher plant</name>
    <dbReference type="NCBI Taxonomy" id="150966"/>
    <lineage>
        <taxon>Eukaryota</taxon>
        <taxon>Viridiplantae</taxon>
        <taxon>Streptophyta</taxon>
        <taxon>Embryophyta</taxon>
        <taxon>Tracheophyta</taxon>
        <taxon>Spermatophyta</taxon>
        <taxon>Magnoliopsida</taxon>
        <taxon>eudicotyledons</taxon>
        <taxon>Gunneridae</taxon>
        <taxon>Pentapetalae</taxon>
        <taxon>Caryophyllales</taxon>
        <taxon>Nepenthaceae</taxon>
        <taxon>Nepenthes</taxon>
    </lineage>
</organism>
<dbReference type="Proteomes" id="UP001279734">
    <property type="component" value="Unassembled WGS sequence"/>
</dbReference>
<protein>
    <recommendedName>
        <fullName evidence="4">Secreted protein</fullName>
    </recommendedName>
</protein>
<proteinExistence type="predicted"/>
<feature type="chain" id="PRO_5041990353" description="Secreted protein" evidence="1">
    <location>
        <begin position="23"/>
        <end position="86"/>
    </location>
</feature>
<evidence type="ECO:0008006" key="4">
    <source>
        <dbReference type="Google" id="ProtNLM"/>
    </source>
</evidence>
<dbReference type="AlphaFoldDB" id="A0AAD3THP7"/>
<accession>A0AAD3THP7</accession>
<keyword evidence="1" id="KW-0732">Signal</keyword>
<dbReference type="EMBL" id="BSYO01000037">
    <property type="protein sequence ID" value="GMH30108.1"/>
    <property type="molecule type" value="Genomic_DNA"/>
</dbReference>
<evidence type="ECO:0000256" key="1">
    <source>
        <dbReference type="SAM" id="SignalP"/>
    </source>
</evidence>
<evidence type="ECO:0000313" key="2">
    <source>
        <dbReference type="EMBL" id="GMH30108.1"/>
    </source>
</evidence>
<keyword evidence="3" id="KW-1185">Reference proteome</keyword>